<keyword evidence="1" id="KW-0472">Membrane</keyword>
<organism evidence="2">
    <name type="scientific">Solanum chacoense</name>
    <name type="common">Chaco potato</name>
    <dbReference type="NCBI Taxonomy" id="4108"/>
    <lineage>
        <taxon>Eukaryota</taxon>
        <taxon>Viridiplantae</taxon>
        <taxon>Streptophyta</taxon>
        <taxon>Embryophyta</taxon>
        <taxon>Tracheophyta</taxon>
        <taxon>Spermatophyta</taxon>
        <taxon>Magnoliopsida</taxon>
        <taxon>eudicotyledons</taxon>
        <taxon>Gunneridae</taxon>
        <taxon>Pentapetalae</taxon>
        <taxon>asterids</taxon>
        <taxon>lamiids</taxon>
        <taxon>Solanales</taxon>
        <taxon>Solanaceae</taxon>
        <taxon>Solanoideae</taxon>
        <taxon>Solaneae</taxon>
        <taxon>Solanum</taxon>
    </lineage>
</organism>
<feature type="transmembrane region" description="Helical" evidence="1">
    <location>
        <begin position="63"/>
        <end position="79"/>
    </location>
</feature>
<keyword evidence="1" id="KW-0812">Transmembrane</keyword>
<keyword evidence="1" id="KW-1133">Transmembrane helix</keyword>
<accession>A0A0V0GK32</accession>
<name>A0A0V0GK32_SOLCH</name>
<sequence length="110" mass="12498">MYFCTNPLRRTDYLHQPNSRNKYILLSLLLYAMKALAFVGSSFKNSKAYIRFDSSRPSTSITAYRRAVVSMVYLIYSIVSARCQMLDVIANIASCNISELRVCFAVYPSG</sequence>
<dbReference type="EMBL" id="GEDG01037339">
    <property type="protein sequence ID" value="JAP08189.1"/>
    <property type="molecule type" value="Transcribed_RNA"/>
</dbReference>
<proteinExistence type="predicted"/>
<feature type="transmembrane region" description="Helical" evidence="1">
    <location>
        <begin position="23"/>
        <end position="43"/>
    </location>
</feature>
<dbReference type="AlphaFoldDB" id="A0A0V0GK32"/>
<reference evidence="2" key="1">
    <citation type="submission" date="2015-12" db="EMBL/GenBank/DDBJ databases">
        <title>Gene expression during late stages of embryo sac development: a critical building block for successful pollen-pistil interactions.</title>
        <authorList>
            <person name="Liu Y."/>
            <person name="Joly V."/>
            <person name="Sabar M."/>
            <person name="Matton D.P."/>
        </authorList>
    </citation>
    <scope>NUCLEOTIDE SEQUENCE</scope>
</reference>
<protein>
    <submittedName>
        <fullName evidence="2">Putative ovule protein</fullName>
    </submittedName>
</protein>
<evidence type="ECO:0000313" key="2">
    <source>
        <dbReference type="EMBL" id="JAP08189.1"/>
    </source>
</evidence>
<evidence type="ECO:0000256" key="1">
    <source>
        <dbReference type="SAM" id="Phobius"/>
    </source>
</evidence>